<dbReference type="InterPro" id="IPR036182">
    <property type="entry name" value="PCuAC_sf"/>
</dbReference>
<keyword evidence="1" id="KW-0732">Signal</keyword>
<keyword evidence="3" id="KW-1185">Reference proteome</keyword>
<proteinExistence type="predicted"/>
<sequence length="158" mass="16924">MSLKSTLLAAAATLTLAGAALADGMIMIEDAYARASGMNAKAGAAFMMIMNKGETDDRLIDAKSDVAAKVELHTHKINDEGVAQMVHVEEGFAIPAGETHMLARGGDHVMFMGLKQPFEQGDMIPVTLVFEKAGEIEVEIPVDLERKDGGMMHKKHSN</sequence>
<dbReference type="STRING" id="1685379.AVO45_12525"/>
<dbReference type="InterPro" id="IPR007410">
    <property type="entry name" value="LpqE-like"/>
</dbReference>
<evidence type="ECO:0000256" key="1">
    <source>
        <dbReference type="SAM" id="SignalP"/>
    </source>
</evidence>
<protein>
    <submittedName>
        <fullName evidence="2">Copper-binding protein</fullName>
    </submittedName>
</protein>
<dbReference type="OrthoDB" id="9796962at2"/>
<evidence type="ECO:0000313" key="2">
    <source>
        <dbReference type="EMBL" id="KUJ76136.1"/>
    </source>
</evidence>
<dbReference type="PANTHER" id="PTHR36302">
    <property type="entry name" value="BLR7088 PROTEIN"/>
    <property type="match status" value="1"/>
</dbReference>
<organism evidence="2 3">
    <name type="scientific">Ruegeria marisrubri</name>
    <dbReference type="NCBI Taxonomy" id="1685379"/>
    <lineage>
        <taxon>Bacteria</taxon>
        <taxon>Pseudomonadati</taxon>
        <taxon>Pseudomonadota</taxon>
        <taxon>Alphaproteobacteria</taxon>
        <taxon>Rhodobacterales</taxon>
        <taxon>Roseobacteraceae</taxon>
        <taxon>Ruegeria</taxon>
    </lineage>
</organism>
<name>A0A0X3TNX1_9RHOB</name>
<comment type="caution">
    <text evidence="2">The sequence shown here is derived from an EMBL/GenBank/DDBJ whole genome shotgun (WGS) entry which is preliminary data.</text>
</comment>
<evidence type="ECO:0000313" key="3">
    <source>
        <dbReference type="Proteomes" id="UP000053791"/>
    </source>
</evidence>
<dbReference type="Gene3D" id="2.60.40.1890">
    <property type="entry name" value="PCu(A)C copper chaperone"/>
    <property type="match status" value="1"/>
</dbReference>
<feature type="signal peptide" evidence="1">
    <location>
        <begin position="1"/>
        <end position="22"/>
    </location>
</feature>
<gene>
    <name evidence="2" type="ORF">AVO45_12525</name>
</gene>
<accession>A0A0X3TNX1</accession>
<dbReference type="Proteomes" id="UP000053791">
    <property type="component" value="Unassembled WGS sequence"/>
</dbReference>
<feature type="chain" id="PRO_5007054228" evidence="1">
    <location>
        <begin position="23"/>
        <end position="158"/>
    </location>
</feature>
<dbReference type="AlphaFoldDB" id="A0A0X3TNX1"/>
<dbReference type="PANTHER" id="PTHR36302:SF1">
    <property type="entry name" value="COPPER CHAPERONE PCU(A)C"/>
    <property type="match status" value="1"/>
</dbReference>
<dbReference type="InterPro" id="IPR058248">
    <property type="entry name" value="Lxx211020-like"/>
</dbReference>
<dbReference type="EMBL" id="LQBQ01000036">
    <property type="protein sequence ID" value="KUJ76136.1"/>
    <property type="molecule type" value="Genomic_DNA"/>
</dbReference>
<reference evidence="2 3" key="1">
    <citation type="submission" date="2015-12" db="EMBL/GenBank/DDBJ databases">
        <authorList>
            <person name="Shamseldin A."/>
            <person name="Moawad H."/>
            <person name="Abd El-Rahim W.M."/>
            <person name="Sadowsky M.J."/>
        </authorList>
    </citation>
    <scope>NUCLEOTIDE SEQUENCE [LARGE SCALE GENOMIC DNA]</scope>
    <source>
        <strain evidence="2 3">ZGT118</strain>
    </source>
</reference>
<dbReference type="SUPFAM" id="SSF110087">
    <property type="entry name" value="DR1885-like metal-binding protein"/>
    <property type="match status" value="1"/>
</dbReference>
<dbReference type="Pfam" id="PF04314">
    <property type="entry name" value="PCuAC"/>
    <property type="match status" value="1"/>
</dbReference>
<dbReference type="RefSeq" id="WP_068348766.1">
    <property type="nucleotide sequence ID" value="NZ_LQBQ01000036.1"/>
</dbReference>